<dbReference type="Gene3D" id="3.40.250.10">
    <property type="entry name" value="Rhodanese-like domain"/>
    <property type="match status" value="1"/>
</dbReference>
<accession>A0ABW0JL07</accession>
<dbReference type="InterPro" id="IPR036873">
    <property type="entry name" value="Rhodanese-like_dom_sf"/>
</dbReference>
<dbReference type="RefSeq" id="WP_377303976.1">
    <property type="nucleotide sequence ID" value="NZ_JBHSMK010000004.1"/>
</dbReference>
<dbReference type="Proteomes" id="UP001596013">
    <property type="component" value="Unassembled WGS sequence"/>
</dbReference>
<name>A0ABW0JL07_9GAMM</name>
<dbReference type="SUPFAM" id="SSF69572">
    <property type="entry name" value="Activating enzymes of the ubiquitin-like proteins"/>
    <property type="match status" value="1"/>
</dbReference>
<dbReference type="GO" id="GO:0016779">
    <property type="term" value="F:nucleotidyltransferase activity"/>
    <property type="evidence" value="ECO:0007669"/>
    <property type="project" value="UniProtKB-KW"/>
</dbReference>
<proteinExistence type="predicted"/>
<evidence type="ECO:0000313" key="3">
    <source>
        <dbReference type="Proteomes" id="UP001596013"/>
    </source>
</evidence>
<dbReference type="InterPro" id="IPR045886">
    <property type="entry name" value="ThiF/MoeB/HesA"/>
</dbReference>
<feature type="domain" description="Rhodanese" evidence="1">
    <location>
        <begin position="248"/>
        <end position="324"/>
    </location>
</feature>
<sequence length="328" mass="34030">MSDRYARQVALAHVGADGQARLAAASVLVVGSGGLGCPVLQYLAAAGVGRLVIVDHDVVEASNLHRQPLYSMDDVGSPKVAAARAALLQLNPTITVETLAGRATPDNAARLVADADIVVDAADSLATTYVLNDACQALARPLVSASALGLSGYVGAFCAGAPSYRAVFPDMPARAATCSSAGVLGSVVGVIGSLQAQFVLQLILAIMPAPLGRLVTFDAARLSFGGFAFHDAAEPDGPLLRYISPREVTADDVVVDLRSPDEAPVSPFDHAVRLEVDIIDTLMDDHPPSAGRIVLCCHSGLRAWRAGRHLRDRGFTRLALVALADGTP</sequence>
<keyword evidence="2" id="KW-0808">Transferase</keyword>
<protein>
    <submittedName>
        <fullName evidence="2">ThiF family adenylyltransferase</fullName>
    </submittedName>
</protein>
<dbReference type="CDD" id="cd00158">
    <property type="entry name" value="RHOD"/>
    <property type="match status" value="1"/>
</dbReference>
<dbReference type="EMBL" id="JBHSMK010000004">
    <property type="protein sequence ID" value="MFC5436516.1"/>
    <property type="molecule type" value="Genomic_DNA"/>
</dbReference>
<keyword evidence="3" id="KW-1185">Reference proteome</keyword>
<dbReference type="Pfam" id="PF00899">
    <property type="entry name" value="ThiF"/>
    <property type="match status" value="1"/>
</dbReference>
<dbReference type="PANTHER" id="PTHR10953">
    <property type="entry name" value="UBIQUITIN-ACTIVATING ENZYME E1"/>
    <property type="match status" value="1"/>
</dbReference>
<dbReference type="InterPro" id="IPR035985">
    <property type="entry name" value="Ubiquitin-activating_enz"/>
</dbReference>
<dbReference type="Gene3D" id="3.40.50.720">
    <property type="entry name" value="NAD(P)-binding Rossmann-like Domain"/>
    <property type="match status" value="1"/>
</dbReference>
<organism evidence="2 3">
    <name type="scientific">Rhodanobacter umsongensis</name>
    <dbReference type="NCBI Taxonomy" id="633153"/>
    <lineage>
        <taxon>Bacteria</taxon>
        <taxon>Pseudomonadati</taxon>
        <taxon>Pseudomonadota</taxon>
        <taxon>Gammaproteobacteria</taxon>
        <taxon>Lysobacterales</taxon>
        <taxon>Rhodanobacteraceae</taxon>
        <taxon>Rhodanobacter</taxon>
    </lineage>
</organism>
<gene>
    <name evidence="2" type="ORF">ACFPME_08100</name>
</gene>
<evidence type="ECO:0000259" key="1">
    <source>
        <dbReference type="PROSITE" id="PS50206"/>
    </source>
</evidence>
<dbReference type="PROSITE" id="PS50206">
    <property type="entry name" value="RHODANESE_3"/>
    <property type="match status" value="1"/>
</dbReference>
<dbReference type="SUPFAM" id="SSF52821">
    <property type="entry name" value="Rhodanese/Cell cycle control phosphatase"/>
    <property type="match status" value="1"/>
</dbReference>
<dbReference type="InterPro" id="IPR000594">
    <property type="entry name" value="ThiF_NAD_FAD-bd"/>
</dbReference>
<reference evidence="3" key="1">
    <citation type="journal article" date="2019" name="Int. J. Syst. Evol. Microbiol.">
        <title>The Global Catalogue of Microorganisms (GCM) 10K type strain sequencing project: providing services to taxonomists for standard genome sequencing and annotation.</title>
        <authorList>
            <consortium name="The Broad Institute Genomics Platform"/>
            <consortium name="The Broad Institute Genome Sequencing Center for Infectious Disease"/>
            <person name="Wu L."/>
            <person name="Ma J."/>
        </authorList>
    </citation>
    <scope>NUCLEOTIDE SEQUENCE [LARGE SCALE GENOMIC DNA]</scope>
    <source>
        <strain evidence="3">JCM 17130</strain>
    </source>
</reference>
<keyword evidence="2" id="KW-0548">Nucleotidyltransferase</keyword>
<evidence type="ECO:0000313" key="2">
    <source>
        <dbReference type="EMBL" id="MFC5436516.1"/>
    </source>
</evidence>
<dbReference type="InterPro" id="IPR001763">
    <property type="entry name" value="Rhodanese-like_dom"/>
</dbReference>
<comment type="caution">
    <text evidence="2">The sequence shown here is derived from an EMBL/GenBank/DDBJ whole genome shotgun (WGS) entry which is preliminary data.</text>
</comment>
<dbReference type="CDD" id="cd00757">
    <property type="entry name" value="ThiF_MoeB_HesA_family"/>
    <property type="match status" value="1"/>
</dbReference>
<dbReference type="PANTHER" id="PTHR10953:SF102">
    <property type="entry name" value="ADENYLYLTRANSFERASE AND SULFURTRANSFERASE MOCS3"/>
    <property type="match status" value="1"/>
</dbReference>